<organism evidence="1 2">
    <name type="scientific">Smallanthus sonchifolius</name>
    <dbReference type="NCBI Taxonomy" id="185202"/>
    <lineage>
        <taxon>Eukaryota</taxon>
        <taxon>Viridiplantae</taxon>
        <taxon>Streptophyta</taxon>
        <taxon>Embryophyta</taxon>
        <taxon>Tracheophyta</taxon>
        <taxon>Spermatophyta</taxon>
        <taxon>Magnoliopsida</taxon>
        <taxon>eudicotyledons</taxon>
        <taxon>Gunneridae</taxon>
        <taxon>Pentapetalae</taxon>
        <taxon>asterids</taxon>
        <taxon>campanulids</taxon>
        <taxon>Asterales</taxon>
        <taxon>Asteraceae</taxon>
        <taxon>Asteroideae</taxon>
        <taxon>Heliantheae alliance</taxon>
        <taxon>Millerieae</taxon>
        <taxon>Smallanthus</taxon>
    </lineage>
</organism>
<keyword evidence="2" id="KW-1185">Reference proteome</keyword>
<reference evidence="1 2" key="2">
    <citation type="journal article" date="2022" name="Mol. Ecol. Resour.">
        <title>The genomes of chicory, endive, great burdock and yacon provide insights into Asteraceae paleo-polyploidization history and plant inulin production.</title>
        <authorList>
            <person name="Fan W."/>
            <person name="Wang S."/>
            <person name="Wang H."/>
            <person name="Wang A."/>
            <person name="Jiang F."/>
            <person name="Liu H."/>
            <person name="Zhao H."/>
            <person name="Xu D."/>
            <person name="Zhang Y."/>
        </authorList>
    </citation>
    <scope>NUCLEOTIDE SEQUENCE [LARGE SCALE GENOMIC DNA]</scope>
    <source>
        <strain evidence="2">cv. Yunnan</strain>
        <tissue evidence="1">Leaves</tissue>
    </source>
</reference>
<sequence length="112" mass="13336">MGSDYTTIVFETRKTWTMKIAKYRRESRRTERPFWFMAFNCMIFGFITRLAIPQTPKYQSFWICQQKARPCTLVITTYQEKKLMQNTHSYEVPLLKYDGTRGAKLEAVLQAC</sequence>
<dbReference type="Proteomes" id="UP001056120">
    <property type="component" value="Linkage Group LG02"/>
</dbReference>
<reference evidence="2" key="1">
    <citation type="journal article" date="2022" name="Mol. Ecol. Resour.">
        <title>The genomes of chicory, endive, great burdock and yacon provide insights into Asteraceae palaeo-polyploidization history and plant inulin production.</title>
        <authorList>
            <person name="Fan W."/>
            <person name="Wang S."/>
            <person name="Wang H."/>
            <person name="Wang A."/>
            <person name="Jiang F."/>
            <person name="Liu H."/>
            <person name="Zhao H."/>
            <person name="Xu D."/>
            <person name="Zhang Y."/>
        </authorList>
    </citation>
    <scope>NUCLEOTIDE SEQUENCE [LARGE SCALE GENOMIC DNA]</scope>
    <source>
        <strain evidence="2">cv. Yunnan</strain>
    </source>
</reference>
<evidence type="ECO:0000313" key="2">
    <source>
        <dbReference type="Proteomes" id="UP001056120"/>
    </source>
</evidence>
<evidence type="ECO:0000313" key="1">
    <source>
        <dbReference type="EMBL" id="KAI3823530.1"/>
    </source>
</evidence>
<accession>A0ACB9JU11</accession>
<name>A0ACB9JU11_9ASTR</name>
<proteinExistence type="predicted"/>
<gene>
    <name evidence="1" type="ORF">L1987_04969</name>
</gene>
<dbReference type="EMBL" id="CM042019">
    <property type="protein sequence ID" value="KAI3823530.1"/>
    <property type="molecule type" value="Genomic_DNA"/>
</dbReference>
<protein>
    <submittedName>
        <fullName evidence="1">Uncharacterized protein</fullName>
    </submittedName>
</protein>
<comment type="caution">
    <text evidence="1">The sequence shown here is derived from an EMBL/GenBank/DDBJ whole genome shotgun (WGS) entry which is preliminary data.</text>
</comment>